<dbReference type="InterPro" id="IPR013762">
    <property type="entry name" value="Integrase-like_cat_sf"/>
</dbReference>
<dbReference type="InterPro" id="IPR002104">
    <property type="entry name" value="Integrase_catalytic"/>
</dbReference>
<dbReference type="CDD" id="cd01189">
    <property type="entry name" value="INT_ICEBs1_C_like"/>
    <property type="match status" value="1"/>
</dbReference>
<dbReference type="Proteomes" id="UP000283586">
    <property type="component" value="Unassembled WGS sequence"/>
</dbReference>
<dbReference type="InterPro" id="IPR010998">
    <property type="entry name" value="Integrase_recombinase_N"/>
</dbReference>
<name>A0A3R6JG72_9FIRM</name>
<evidence type="ECO:0000256" key="2">
    <source>
        <dbReference type="ARBA" id="ARBA00023125"/>
    </source>
</evidence>
<evidence type="ECO:0000259" key="4">
    <source>
        <dbReference type="PROSITE" id="PS51898"/>
    </source>
</evidence>
<dbReference type="AlphaFoldDB" id="A0A3R6JG72"/>
<dbReference type="GO" id="GO:0006310">
    <property type="term" value="P:DNA recombination"/>
    <property type="evidence" value="ECO:0007669"/>
    <property type="project" value="UniProtKB-KW"/>
</dbReference>
<dbReference type="GO" id="GO:0015074">
    <property type="term" value="P:DNA integration"/>
    <property type="evidence" value="ECO:0007669"/>
    <property type="project" value="InterPro"/>
</dbReference>
<proteinExistence type="inferred from homology"/>
<dbReference type="EMBL" id="QRQN01000006">
    <property type="protein sequence ID" value="RHN09819.1"/>
    <property type="molecule type" value="Genomic_DNA"/>
</dbReference>
<accession>A0A3R6JG72</accession>
<dbReference type="SUPFAM" id="SSF56349">
    <property type="entry name" value="DNA breaking-rejoining enzymes"/>
    <property type="match status" value="1"/>
</dbReference>
<dbReference type="RefSeq" id="WP_118488527.1">
    <property type="nucleotide sequence ID" value="NZ_QRQN01000006.1"/>
</dbReference>
<gene>
    <name evidence="5" type="ORF">DWZ31_07115</name>
</gene>
<dbReference type="Pfam" id="PF00589">
    <property type="entry name" value="Phage_integrase"/>
    <property type="match status" value="1"/>
</dbReference>
<evidence type="ECO:0000313" key="5">
    <source>
        <dbReference type="EMBL" id="RHN09819.1"/>
    </source>
</evidence>
<feature type="domain" description="Tyr recombinase" evidence="4">
    <location>
        <begin position="168"/>
        <end position="370"/>
    </location>
</feature>
<sequence>MAKAKYIKNSRGEYETKIWDGTYNADGSKHRKRLVSKKSSADLERQVNQLKSEVENGQYVQSTDITFLEYARSWLLTKKAAREMNTRKMYENIIETHLSFLEDVRLCDIRNSHFQLAINNALDKPRTCEQIEVTFKQIMKMAVADNYIGIGMYDKICADINLPKHIKKEKRPLTFEEKEAISKADFTNREKAFIYIIYSCGLRRGEALALSKFDFKSEGGKYSVSITKTLIFPKNTSEIKQMPKSDHGFRSVPIPDTTAAFLKEYISTLPGTYLFTCRDGSNMTHSAYVKMWASIVKKINYAAGGTDTFPVVSGLTAHIFRHNYCTNLCYQVPAISIKKIAQLMGDTEKMVLDVYNHIMEEKEDAAAVVNDVLAI</sequence>
<comment type="similarity">
    <text evidence="1">Belongs to the 'phage' integrase family.</text>
</comment>
<protein>
    <submittedName>
        <fullName evidence="5">Site-specific integrase</fullName>
    </submittedName>
</protein>
<keyword evidence="3" id="KW-0233">DNA recombination</keyword>
<reference evidence="5 6" key="1">
    <citation type="submission" date="2018-08" db="EMBL/GenBank/DDBJ databases">
        <title>A genome reference for cultivated species of the human gut microbiota.</title>
        <authorList>
            <person name="Zou Y."/>
            <person name="Xue W."/>
            <person name="Luo G."/>
        </authorList>
    </citation>
    <scope>NUCLEOTIDE SEQUENCE [LARGE SCALE GENOMIC DNA]</scope>
    <source>
        <strain evidence="5 6">AF31-21AC</strain>
    </source>
</reference>
<evidence type="ECO:0000256" key="1">
    <source>
        <dbReference type="ARBA" id="ARBA00008857"/>
    </source>
</evidence>
<dbReference type="PROSITE" id="PS51898">
    <property type="entry name" value="TYR_RECOMBINASE"/>
    <property type="match status" value="1"/>
</dbReference>
<dbReference type="PANTHER" id="PTHR30349">
    <property type="entry name" value="PHAGE INTEGRASE-RELATED"/>
    <property type="match status" value="1"/>
</dbReference>
<keyword evidence="2" id="KW-0238">DNA-binding</keyword>
<organism evidence="5 6">
    <name type="scientific">Roseburia intestinalis</name>
    <dbReference type="NCBI Taxonomy" id="166486"/>
    <lineage>
        <taxon>Bacteria</taxon>
        <taxon>Bacillati</taxon>
        <taxon>Bacillota</taxon>
        <taxon>Clostridia</taxon>
        <taxon>Lachnospirales</taxon>
        <taxon>Lachnospiraceae</taxon>
        <taxon>Roseburia</taxon>
    </lineage>
</organism>
<dbReference type="Gene3D" id="1.10.443.10">
    <property type="entry name" value="Intergrase catalytic core"/>
    <property type="match status" value="1"/>
</dbReference>
<dbReference type="GO" id="GO:0003677">
    <property type="term" value="F:DNA binding"/>
    <property type="evidence" value="ECO:0007669"/>
    <property type="project" value="UniProtKB-KW"/>
</dbReference>
<evidence type="ECO:0000256" key="3">
    <source>
        <dbReference type="ARBA" id="ARBA00023172"/>
    </source>
</evidence>
<dbReference type="PANTHER" id="PTHR30349:SF64">
    <property type="entry name" value="PROPHAGE INTEGRASE INTD-RELATED"/>
    <property type="match status" value="1"/>
</dbReference>
<comment type="caution">
    <text evidence="5">The sequence shown here is derived from an EMBL/GenBank/DDBJ whole genome shotgun (WGS) entry which is preliminary data.</text>
</comment>
<dbReference type="InterPro" id="IPR050090">
    <property type="entry name" value="Tyrosine_recombinase_XerCD"/>
</dbReference>
<dbReference type="Gene3D" id="1.10.150.130">
    <property type="match status" value="1"/>
</dbReference>
<dbReference type="InterPro" id="IPR011010">
    <property type="entry name" value="DNA_brk_join_enz"/>
</dbReference>
<evidence type="ECO:0000313" key="6">
    <source>
        <dbReference type="Proteomes" id="UP000283586"/>
    </source>
</evidence>